<dbReference type="AlphaFoldDB" id="A0A182XQS6"/>
<proteinExistence type="predicted"/>
<reference evidence="1" key="1">
    <citation type="submission" date="2020-05" db="UniProtKB">
        <authorList>
            <consortium name="EnsemblMetazoa"/>
        </authorList>
    </citation>
    <scope>IDENTIFICATION</scope>
    <source>
        <strain evidence="1">SANGQUA</strain>
    </source>
</reference>
<dbReference type="Proteomes" id="UP000076407">
    <property type="component" value="Unassembled WGS sequence"/>
</dbReference>
<accession>A0A182XQS6</accession>
<dbReference type="VEuPathDB" id="VectorBase:AQUA014212"/>
<name>A0A182XQS6_ANOQN</name>
<sequence>MIMFFFLHHPHFHGRNLFMKRSKRNPLTLNNVDQIMFLGLCFAW</sequence>
<keyword evidence="2" id="KW-1185">Reference proteome</keyword>
<dbReference type="EnsemblMetazoa" id="AQUA014212-RA">
    <property type="protein sequence ID" value="AQUA014212-PA"/>
    <property type="gene ID" value="AQUA014212"/>
</dbReference>
<organism evidence="1 2">
    <name type="scientific">Anopheles quadriannulatus</name>
    <name type="common">Mosquito</name>
    <dbReference type="NCBI Taxonomy" id="34691"/>
    <lineage>
        <taxon>Eukaryota</taxon>
        <taxon>Metazoa</taxon>
        <taxon>Ecdysozoa</taxon>
        <taxon>Arthropoda</taxon>
        <taxon>Hexapoda</taxon>
        <taxon>Insecta</taxon>
        <taxon>Pterygota</taxon>
        <taxon>Neoptera</taxon>
        <taxon>Endopterygota</taxon>
        <taxon>Diptera</taxon>
        <taxon>Nematocera</taxon>
        <taxon>Culicoidea</taxon>
        <taxon>Culicidae</taxon>
        <taxon>Anophelinae</taxon>
        <taxon>Anopheles</taxon>
    </lineage>
</organism>
<evidence type="ECO:0000313" key="2">
    <source>
        <dbReference type="Proteomes" id="UP000076407"/>
    </source>
</evidence>
<protein>
    <submittedName>
        <fullName evidence="1">Uncharacterized protein</fullName>
    </submittedName>
</protein>
<evidence type="ECO:0000313" key="1">
    <source>
        <dbReference type="EnsemblMetazoa" id="AQUA014212-PA"/>
    </source>
</evidence>